<organism evidence="3 4">
    <name type="scientific">Stereum hirsutum (strain FP-91666)</name>
    <name type="common">White-rot fungus</name>
    <dbReference type="NCBI Taxonomy" id="721885"/>
    <lineage>
        <taxon>Eukaryota</taxon>
        <taxon>Fungi</taxon>
        <taxon>Dikarya</taxon>
        <taxon>Basidiomycota</taxon>
        <taxon>Agaricomycotina</taxon>
        <taxon>Agaricomycetes</taxon>
        <taxon>Russulales</taxon>
        <taxon>Stereaceae</taxon>
        <taxon>Stereum</taxon>
    </lineage>
</organism>
<dbReference type="Pfam" id="PF00656">
    <property type="entry name" value="Peptidase_C14"/>
    <property type="match status" value="1"/>
</dbReference>
<name>R7S046_STEHR</name>
<evidence type="ECO:0000313" key="4">
    <source>
        <dbReference type="Proteomes" id="UP000053927"/>
    </source>
</evidence>
<reference evidence="4" key="1">
    <citation type="journal article" date="2012" name="Science">
        <title>The Paleozoic origin of enzymatic lignin decomposition reconstructed from 31 fungal genomes.</title>
        <authorList>
            <person name="Floudas D."/>
            <person name="Binder M."/>
            <person name="Riley R."/>
            <person name="Barry K."/>
            <person name="Blanchette R.A."/>
            <person name="Henrissat B."/>
            <person name="Martinez A.T."/>
            <person name="Otillar R."/>
            <person name="Spatafora J.W."/>
            <person name="Yadav J.S."/>
            <person name="Aerts A."/>
            <person name="Benoit I."/>
            <person name="Boyd A."/>
            <person name="Carlson A."/>
            <person name="Copeland A."/>
            <person name="Coutinho P.M."/>
            <person name="de Vries R.P."/>
            <person name="Ferreira P."/>
            <person name="Findley K."/>
            <person name="Foster B."/>
            <person name="Gaskell J."/>
            <person name="Glotzer D."/>
            <person name="Gorecki P."/>
            <person name="Heitman J."/>
            <person name="Hesse C."/>
            <person name="Hori C."/>
            <person name="Igarashi K."/>
            <person name="Jurgens J.A."/>
            <person name="Kallen N."/>
            <person name="Kersten P."/>
            <person name="Kohler A."/>
            <person name="Kuees U."/>
            <person name="Kumar T.K.A."/>
            <person name="Kuo A."/>
            <person name="LaButti K."/>
            <person name="Larrondo L.F."/>
            <person name="Lindquist E."/>
            <person name="Ling A."/>
            <person name="Lombard V."/>
            <person name="Lucas S."/>
            <person name="Lundell T."/>
            <person name="Martin R."/>
            <person name="McLaughlin D.J."/>
            <person name="Morgenstern I."/>
            <person name="Morin E."/>
            <person name="Murat C."/>
            <person name="Nagy L.G."/>
            <person name="Nolan M."/>
            <person name="Ohm R.A."/>
            <person name="Patyshakuliyeva A."/>
            <person name="Rokas A."/>
            <person name="Ruiz-Duenas F.J."/>
            <person name="Sabat G."/>
            <person name="Salamov A."/>
            <person name="Samejima M."/>
            <person name="Schmutz J."/>
            <person name="Slot J.C."/>
            <person name="St John F."/>
            <person name="Stenlid J."/>
            <person name="Sun H."/>
            <person name="Sun S."/>
            <person name="Syed K."/>
            <person name="Tsang A."/>
            <person name="Wiebenga A."/>
            <person name="Young D."/>
            <person name="Pisabarro A."/>
            <person name="Eastwood D.C."/>
            <person name="Martin F."/>
            <person name="Cullen D."/>
            <person name="Grigoriev I.V."/>
            <person name="Hibbett D.S."/>
        </authorList>
    </citation>
    <scope>NUCLEOTIDE SEQUENCE [LARGE SCALE GENOMIC DNA]</scope>
    <source>
        <strain evidence="4">FP-91666</strain>
    </source>
</reference>
<sequence>MSPLPGVCADVKAIHAFLLDRHARPDHIKILRNDAATRTNILKLLEDLAENSTTKKDDPILFYFAGHGTKAPSADDPKKDIEVLCPYDFIPGDSKDKLVQGIADVTLAVYLNKISEAKGNNIVGNVHSTSLLIASLKYCCDFSHKTVILDCCHSGSGTREPEYRVRGFKLQPGYQCRTPAQAVAPENSPIPPEPKTLKRNYEISGLASHVLLAACSAEQPSNESNAGGLFTTMLIDALRGDGAHNLTYRRLVEDLPEVKHQQPQCEGVYRDRYLFTSITHTPEHDFHKLKMQPGTYRVKLDAKFKIDKGDQYNVYTAQNNSGPLAFEVSVKSTSESTAELVPITEKTADETFKPPQCPLFLSSSKRTRFGYKPQDSPVIYLPLCSRNVTYKLAAGEAYGITSDSKFSVHIERDAASSLGEFTVQSITNFTAEIVSTVDLPSPNAFPSTAYGLETRTGKNLEIAMPKNLTFIADRLDGRLLGKHQNIPFTVLAPAPPRVTLLMKDENTVAFEVNDDICHQFGVTRLCGSVGCSNKTNPNESQDVITVLSGAADFFRHLHRTPKVSQLCLTGKVFLRCYALEEGMVDGGWAMKKKDPAKDLIEGDMIKLMDDGEHRPLGFEIVNNTSMPLYAALFYFDIGALSIVSYYEPGIARDGRADFSIDAHTSLTIGYGAGGGNPRMYHVRQGRDVDVGFLKLFVSTQWVDYSHIKQNSPFDGIAREDGRYVSINSPWDSTRVPIIQWRE</sequence>
<dbReference type="GeneID" id="18802251"/>
<evidence type="ECO:0000313" key="3">
    <source>
        <dbReference type="EMBL" id="EIM79947.1"/>
    </source>
</evidence>
<dbReference type="Gene3D" id="3.40.50.1460">
    <property type="match status" value="1"/>
</dbReference>
<dbReference type="RefSeq" id="XP_007310936.1">
    <property type="nucleotide sequence ID" value="XM_007310874.1"/>
</dbReference>
<comment type="similarity">
    <text evidence="1">Belongs to the peptidase C14B family.</text>
</comment>
<dbReference type="GO" id="GO:0006508">
    <property type="term" value="P:proteolysis"/>
    <property type="evidence" value="ECO:0007669"/>
    <property type="project" value="InterPro"/>
</dbReference>
<dbReference type="EMBL" id="JH687400">
    <property type="protein sequence ID" value="EIM79947.1"/>
    <property type="molecule type" value="Genomic_DNA"/>
</dbReference>
<dbReference type="GO" id="GO:0005737">
    <property type="term" value="C:cytoplasm"/>
    <property type="evidence" value="ECO:0007669"/>
    <property type="project" value="TreeGrafter"/>
</dbReference>
<dbReference type="KEGG" id="shs:STEHIDRAFT_163202"/>
<evidence type="ECO:0000256" key="1">
    <source>
        <dbReference type="ARBA" id="ARBA00009005"/>
    </source>
</evidence>
<dbReference type="Proteomes" id="UP000053927">
    <property type="component" value="Unassembled WGS sequence"/>
</dbReference>
<feature type="domain" description="Peptidase C14 caspase" evidence="2">
    <location>
        <begin position="2"/>
        <end position="266"/>
    </location>
</feature>
<dbReference type="AlphaFoldDB" id="R7S046"/>
<proteinExistence type="inferred from homology"/>
<dbReference type="OrthoDB" id="3223806at2759"/>
<dbReference type="InterPro" id="IPR011600">
    <property type="entry name" value="Pept_C14_caspase"/>
</dbReference>
<dbReference type="eggNOG" id="ENOG502SMQJ">
    <property type="taxonomic scope" value="Eukaryota"/>
</dbReference>
<dbReference type="PANTHER" id="PTHR48104:SF30">
    <property type="entry name" value="METACASPASE-1"/>
    <property type="match status" value="1"/>
</dbReference>
<protein>
    <recommendedName>
        <fullName evidence="2">Peptidase C14 caspase domain-containing protein</fullName>
    </recommendedName>
</protein>
<keyword evidence="4" id="KW-1185">Reference proteome</keyword>
<accession>R7S046</accession>
<dbReference type="InterPro" id="IPR050452">
    <property type="entry name" value="Metacaspase"/>
</dbReference>
<dbReference type="GO" id="GO:0004197">
    <property type="term" value="F:cysteine-type endopeptidase activity"/>
    <property type="evidence" value="ECO:0007669"/>
    <property type="project" value="InterPro"/>
</dbReference>
<evidence type="ECO:0000259" key="2">
    <source>
        <dbReference type="Pfam" id="PF00656"/>
    </source>
</evidence>
<dbReference type="PANTHER" id="PTHR48104">
    <property type="entry name" value="METACASPASE-4"/>
    <property type="match status" value="1"/>
</dbReference>
<gene>
    <name evidence="3" type="ORF">STEHIDRAFT_163202</name>
</gene>